<dbReference type="InterPro" id="IPR036770">
    <property type="entry name" value="Ankyrin_rpt-contain_sf"/>
</dbReference>
<dbReference type="SMART" id="SM00248">
    <property type="entry name" value="ANK"/>
    <property type="match status" value="9"/>
</dbReference>
<dbReference type="PANTHER" id="PTHR24123">
    <property type="entry name" value="ANKYRIN REPEAT-CONTAINING"/>
    <property type="match status" value="1"/>
</dbReference>
<keyword evidence="5" id="KW-1185">Reference proteome</keyword>
<feature type="repeat" description="ANK" evidence="3">
    <location>
        <begin position="345"/>
        <end position="378"/>
    </location>
</feature>
<evidence type="ECO:0000256" key="2">
    <source>
        <dbReference type="ARBA" id="ARBA00023043"/>
    </source>
</evidence>
<dbReference type="PROSITE" id="PS50297">
    <property type="entry name" value="ANK_REP_REGION"/>
    <property type="match status" value="1"/>
</dbReference>
<evidence type="ECO:0000313" key="4">
    <source>
        <dbReference type="EMBL" id="PGH04120.1"/>
    </source>
</evidence>
<dbReference type="OrthoDB" id="4195796at2759"/>
<feature type="repeat" description="ANK" evidence="3">
    <location>
        <begin position="176"/>
        <end position="208"/>
    </location>
</feature>
<gene>
    <name evidence="4" type="ORF">AJ80_08582</name>
</gene>
<protein>
    <submittedName>
        <fullName evidence="4">Uncharacterized protein</fullName>
    </submittedName>
</protein>
<keyword evidence="1" id="KW-0677">Repeat</keyword>
<name>A0A2B7X5I6_POLH7</name>
<dbReference type="Pfam" id="PF12796">
    <property type="entry name" value="Ank_2"/>
    <property type="match status" value="4"/>
</dbReference>
<dbReference type="PANTHER" id="PTHR24123:SF33">
    <property type="entry name" value="PROTEIN HOS4"/>
    <property type="match status" value="1"/>
</dbReference>
<dbReference type="STRING" id="1447883.A0A2B7X5I6"/>
<reference evidence="4 5" key="1">
    <citation type="submission" date="2017-10" db="EMBL/GenBank/DDBJ databases">
        <title>Comparative genomics in systemic dimorphic fungi from Ajellomycetaceae.</title>
        <authorList>
            <person name="Munoz J.F."/>
            <person name="Mcewen J.G."/>
            <person name="Clay O.K."/>
            <person name="Cuomo C.A."/>
        </authorList>
    </citation>
    <scope>NUCLEOTIDE SEQUENCE [LARGE SCALE GENOMIC DNA]</scope>
    <source>
        <strain evidence="4 5">UAMH7299</strain>
    </source>
</reference>
<feature type="repeat" description="ANK" evidence="3">
    <location>
        <begin position="31"/>
        <end position="63"/>
    </location>
</feature>
<dbReference type="SUPFAM" id="SSF48403">
    <property type="entry name" value="Ankyrin repeat"/>
    <property type="match status" value="1"/>
</dbReference>
<dbReference type="PROSITE" id="PS50088">
    <property type="entry name" value="ANK_REPEAT"/>
    <property type="match status" value="4"/>
</dbReference>
<dbReference type="AlphaFoldDB" id="A0A2B7X5I6"/>
<feature type="repeat" description="ANK" evidence="3">
    <location>
        <begin position="278"/>
        <end position="310"/>
    </location>
</feature>
<dbReference type="InterPro" id="IPR002110">
    <property type="entry name" value="Ankyrin_rpt"/>
</dbReference>
<evidence type="ECO:0000256" key="1">
    <source>
        <dbReference type="ARBA" id="ARBA00022737"/>
    </source>
</evidence>
<sequence>MALDFMHNEAIVLISVECLDRFTRGISCANKTFKPLHLAAKLGLHQIISPLLDNVIDLNAKDSRGRTPLSYAAECGHEAVAPACNGHTDVVKLLLAVDEIVPDLRDKYRKTPLSHAAYSGYEKVVELLLSSPDVNPHVISHRGYTPLFWAVYGQSEAVVKLWLDRQEVDLNYKNEYGNTAVCHAAAQGHVGILKLLLAKGADPEARGTRDRTPLRAAISSQCLEAVRLLLTSIPLTQIQKMILVEPLYSQQPPVLEARRSSNSLLQREGIDMTLATKRGRTAIYYAAIRGSIPCFELLYTPNVDANQRDNDGRTLLATTVCSENSPTVPTILRMENVDVNATDDDGRTPLSLAASEERAYALYLLLKDKGVRTDIADNKGWTALQ</sequence>
<evidence type="ECO:0000256" key="3">
    <source>
        <dbReference type="PROSITE-ProRule" id="PRU00023"/>
    </source>
</evidence>
<organism evidence="4 5">
    <name type="scientific">Polytolypa hystricis (strain UAMH7299)</name>
    <dbReference type="NCBI Taxonomy" id="1447883"/>
    <lineage>
        <taxon>Eukaryota</taxon>
        <taxon>Fungi</taxon>
        <taxon>Dikarya</taxon>
        <taxon>Ascomycota</taxon>
        <taxon>Pezizomycotina</taxon>
        <taxon>Eurotiomycetes</taxon>
        <taxon>Eurotiomycetidae</taxon>
        <taxon>Onygenales</taxon>
        <taxon>Onygenales incertae sedis</taxon>
        <taxon>Polytolypa</taxon>
    </lineage>
</organism>
<proteinExistence type="predicted"/>
<dbReference type="Gene3D" id="1.25.40.20">
    <property type="entry name" value="Ankyrin repeat-containing domain"/>
    <property type="match status" value="3"/>
</dbReference>
<comment type="caution">
    <text evidence="4">The sequence shown here is derived from an EMBL/GenBank/DDBJ whole genome shotgun (WGS) entry which is preliminary data.</text>
</comment>
<accession>A0A2B7X5I6</accession>
<dbReference type="EMBL" id="PDNA01000203">
    <property type="protein sequence ID" value="PGH04120.1"/>
    <property type="molecule type" value="Genomic_DNA"/>
</dbReference>
<dbReference type="Proteomes" id="UP000224634">
    <property type="component" value="Unassembled WGS sequence"/>
</dbReference>
<dbReference type="InterPro" id="IPR051165">
    <property type="entry name" value="Multifunctional_ANK_Repeat"/>
</dbReference>
<evidence type="ECO:0000313" key="5">
    <source>
        <dbReference type="Proteomes" id="UP000224634"/>
    </source>
</evidence>
<keyword evidence="2 3" id="KW-0040">ANK repeat</keyword>
<dbReference type="PRINTS" id="PR01415">
    <property type="entry name" value="ANKYRIN"/>
</dbReference>